<accession>K1S6Q9</accession>
<dbReference type="SUPFAM" id="SSF52833">
    <property type="entry name" value="Thioredoxin-like"/>
    <property type="match status" value="1"/>
</dbReference>
<proteinExistence type="predicted"/>
<evidence type="ECO:0000256" key="4">
    <source>
        <dbReference type="ARBA" id="ARBA00023284"/>
    </source>
</evidence>
<dbReference type="PANTHER" id="PTHR42852">
    <property type="entry name" value="THIOL:DISULFIDE INTERCHANGE PROTEIN DSBE"/>
    <property type="match status" value="1"/>
</dbReference>
<keyword evidence="2" id="KW-0201">Cytochrome c-type biogenesis</keyword>
<dbReference type="InterPro" id="IPR013766">
    <property type="entry name" value="Thioredoxin_domain"/>
</dbReference>
<evidence type="ECO:0000313" key="6">
    <source>
        <dbReference type="EMBL" id="EKC51169.1"/>
    </source>
</evidence>
<dbReference type="PANTHER" id="PTHR42852:SF6">
    <property type="entry name" value="THIOL:DISULFIDE INTERCHANGE PROTEIN DSBE"/>
    <property type="match status" value="1"/>
</dbReference>
<comment type="subcellular location">
    <subcellularLocation>
        <location evidence="1">Cell envelope</location>
    </subcellularLocation>
</comment>
<keyword evidence="4" id="KW-0676">Redox-active center</keyword>
<dbReference type="InterPro" id="IPR000866">
    <property type="entry name" value="AhpC/TSA"/>
</dbReference>
<feature type="domain" description="Thioredoxin" evidence="5">
    <location>
        <begin position="6"/>
        <end position="144"/>
    </location>
</feature>
<dbReference type="GO" id="GO:0017004">
    <property type="term" value="P:cytochrome complex assembly"/>
    <property type="evidence" value="ECO:0007669"/>
    <property type="project" value="UniProtKB-KW"/>
</dbReference>
<evidence type="ECO:0000256" key="3">
    <source>
        <dbReference type="ARBA" id="ARBA00023157"/>
    </source>
</evidence>
<protein>
    <submittedName>
        <fullName evidence="6">Thioredoxin family protein</fullName>
    </submittedName>
</protein>
<dbReference type="Pfam" id="PF00578">
    <property type="entry name" value="AhpC-TSA"/>
    <property type="match status" value="1"/>
</dbReference>
<name>K1S6Q9_9ZZZZ</name>
<dbReference type="PROSITE" id="PS51352">
    <property type="entry name" value="THIOREDOXIN_2"/>
    <property type="match status" value="1"/>
</dbReference>
<reference evidence="6" key="1">
    <citation type="journal article" date="2013" name="Environ. Microbiol.">
        <title>Microbiota from the distal guts of lean and obese adolescents exhibit partial functional redundancy besides clear differences in community structure.</title>
        <authorList>
            <person name="Ferrer M."/>
            <person name="Ruiz A."/>
            <person name="Lanza F."/>
            <person name="Haange S.B."/>
            <person name="Oberbach A."/>
            <person name="Till H."/>
            <person name="Bargiela R."/>
            <person name="Campoy C."/>
            <person name="Segura M.T."/>
            <person name="Richter M."/>
            <person name="von Bergen M."/>
            <person name="Seifert J."/>
            <person name="Suarez A."/>
        </authorList>
    </citation>
    <scope>NUCLEOTIDE SEQUENCE</scope>
</reference>
<dbReference type="GO" id="GO:0030313">
    <property type="term" value="C:cell envelope"/>
    <property type="evidence" value="ECO:0007669"/>
    <property type="project" value="UniProtKB-SubCell"/>
</dbReference>
<organism evidence="6">
    <name type="scientific">human gut metagenome</name>
    <dbReference type="NCBI Taxonomy" id="408170"/>
    <lineage>
        <taxon>unclassified sequences</taxon>
        <taxon>metagenomes</taxon>
        <taxon>organismal metagenomes</taxon>
    </lineage>
</organism>
<dbReference type="CDD" id="cd02966">
    <property type="entry name" value="TlpA_like_family"/>
    <property type="match status" value="1"/>
</dbReference>
<dbReference type="Gene3D" id="3.40.30.10">
    <property type="entry name" value="Glutaredoxin"/>
    <property type="match status" value="1"/>
</dbReference>
<dbReference type="GO" id="GO:0016491">
    <property type="term" value="F:oxidoreductase activity"/>
    <property type="evidence" value="ECO:0007669"/>
    <property type="project" value="InterPro"/>
</dbReference>
<comment type="caution">
    <text evidence="6">The sequence shown here is derived from an EMBL/GenBank/DDBJ whole genome shotgun (WGS) entry which is preliminary data.</text>
</comment>
<dbReference type="GO" id="GO:0016209">
    <property type="term" value="F:antioxidant activity"/>
    <property type="evidence" value="ECO:0007669"/>
    <property type="project" value="InterPro"/>
</dbReference>
<evidence type="ECO:0000256" key="2">
    <source>
        <dbReference type="ARBA" id="ARBA00022748"/>
    </source>
</evidence>
<evidence type="ECO:0000259" key="5">
    <source>
        <dbReference type="PROSITE" id="PS51352"/>
    </source>
</evidence>
<dbReference type="EMBL" id="AJWZ01009490">
    <property type="protein sequence ID" value="EKC51169.1"/>
    <property type="molecule type" value="Genomic_DNA"/>
</dbReference>
<feature type="non-terminal residue" evidence="6">
    <location>
        <position position="1"/>
    </location>
</feature>
<evidence type="ECO:0000256" key="1">
    <source>
        <dbReference type="ARBA" id="ARBA00004196"/>
    </source>
</evidence>
<dbReference type="InterPro" id="IPR050553">
    <property type="entry name" value="Thioredoxin_ResA/DsbE_sf"/>
</dbReference>
<keyword evidence="3" id="KW-1015">Disulfide bond</keyword>
<dbReference type="InterPro" id="IPR036249">
    <property type="entry name" value="Thioredoxin-like_sf"/>
</dbReference>
<dbReference type="AlphaFoldDB" id="K1S6Q9"/>
<sequence length="144" mass="16241">QNLMSNIAETNFPDVELPDMFGRKVRLSSLQGKVVLVDFWSAELGNSNAINAELKEVYAEYADRGFEIYQIGVDVSKDIWINAVQEQQLPWISVCDFRGRNSPALGLYNVQKLPANFLIDREGIVVARDLYGTGLQRALEAQFE</sequence>
<gene>
    <name evidence="6" type="ORF">OBE_13741</name>
</gene>